<keyword evidence="3 10" id="KW-0699">rRNA-binding</keyword>
<feature type="region of interest" description="Disordered" evidence="11">
    <location>
        <begin position="190"/>
        <end position="232"/>
    </location>
</feature>
<dbReference type="GO" id="GO:0003735">
    <property type="term" value="F:structural constituent of ribosome"/>
    <property type="evidence" value="ECO:0007669"/>
    <property type="project" value="TreeGrafter"/>
</dbReference>
<evidence type="ECO:0000256" key="10">
    <source>
        <dbReference type="PROSITE-ProRule" id="PRU00182"/>
    </source>
</evidence>
<dbReference type="PROSITE" id="PS00632">
    <property type="entry name" value="RIBOSOMAL_S4"/>
    <property type="match status" value="1"/>
</dbReference>
<dbReference type="PROSITE" id="PS50889">
    <property type="entry name" value="S4"/>
    <property type="match status" value="1"/>
</dbReference>
<dbReference type="Gene3D" id="3.10.290.10">
    <property type="entry name" value="RNA-binding S4 domain"/>
    <property type="match status" value="1"/>
</dbReference>
<name>A0AAN7YJT6_9EURO</name>
<dbReference type="PANTHER" id="PTHR11831">
    <property type="entry name" value="30S 40S RIBOSOMAL PROTEIN"/>
    <property type="match status" value="1"/>
</dbReference>
<organism evidence="13 14">
    <name type="scientific">Lithohypha guttulata</name>
    <dbReference type="NCBI Taxonomy" id="1690604"/>
    <lineage>
        <taxon>Eukaryota</taxon>
        <taxon>Fungi</taxon>
        <taxon>Dikarya</taxon>
        <taxon>Ascomycota</taxon>
        <taxon>Pezizomycotina</taxon>
        <taxon>Eurotiomycetes</taxon>
        <taxon>Chaetothyriomycetidae</taxon>
        <taxon>Chaetothyriales</taxon>
        <taxon>Trichomeriaceae</taxon>
        <taxon>Lithohypha</taxon>
    </lineage>
</organism>
<dbReference type="FunFam" id="3.10.290.10:FF:000025">
    <property type="entry name" value="30S ribosomal subunit S4"/>
    <property type="match status" value="1"/>
</dbReference>
<evidence type="ECO:0000256" key="3">
    <source>
        <dbReference type="ARBA" id="ARBA00022730"/>
    </source>
</evidence>
<evidence type="ECO:0000256" key="1">
    <source>
        <dbReference type="ARBA" id="ARBA00004173"/>
    </source>
</evidence>
<dbReference type="PANTHER" id="PTHR11831:SF4">
    <property type="entry name" value="SMALL RIBOSOMAL SUBUNIT PROTEIN US4M"/>
    <property type="match status" value="1"/>
</dbReference>
<evidence type="ECO:0000256" key="9">
    <source>
        <dbReference type="ARBA" id="ARBA00071419"/>
    </source>
</evidence>
<evidence type="ECO:0000313" key="13">
    <source>
        <dbReference type="EMBL" id="KAK5089054.1"/>
    </source>
</evidence>
<comment type="function">
    <text evidence="8">Component of the mitochondrial ribosome (mitoribosome), a dedicated translation machinery responsible for the synthesis of mitochondrial genome-encoded proteins, including at least some of the essential transmembrane subunits of the mitochondrial respiratory chain. The mitoribosomes are attached to the mitochondrial inner membrane and translation products are cotranslationally integrated into the membrane.</text>
</comment>
<dbReference type="InterPro" id="IPR002942">
    <property type="entry name" value="S4_RNA-bd"/>
</dbReference>
<keyword evidence="7" id="KW-0687">Ribonucleoprotein</keyword>
<dbReference type="GO" id="GO:0005763">
    <property type="term" value="C:mitochondrial small ribosomal subunit"/>
    <property type="evidence" value="ECO:0007669"/>
    <property type="project" value="TreeGrafter"/>
</dbReference>
<accession>A0AAN7YJT6</accession>
<dbReference type="AlphaFoldDB" id="A0AAN7YJT6"/>
<dbReference type="GO" id="GO:0019843">
    <property type="term" value="F:rRNA binding"/>
    <property type="evidence" value="ECO:0007669"/>
    <property type="project" value="UniProtKB-KW"/>
</dbReference>
<dbReference type="Pfam" id="PF01479">
    <property type="entry name" value="S4"/>
    <property type="match status" value="1"/>
</dbReference>
<keyword evidence="6" id="KW-0496">Mitochondrion</keyword>
<feature type="compositionally biased region" description="Basic and acidic residues" evidence="11">
    <location>
        <begin position="344"/>
        <end position="354"/>
    </location>
</feature>
<evidence type="ECO:0000256" key="4">
    <source>
        <dbReference type="ARBA" id="ARBA00022884"/>
    </source>
</evidence>
<reference evidence="13 14" key="1">
    <citation type="submission" date="2023-08" db="EMBL/GenBank/DDBJ databases">
        <title>Black Yeasts Isolated from many extreme environments.</title>
        <authorList>
            <person name="Coleine C."/>
            <person name="Stajich J.E."/>
            <person name="Selbmann L."/>
        </authorList>
    </citation>
    <scope>NUCLEOTIDE SEQUENCE [LARGE SCALE GENOMIC DNA]</scope>
    <source>
        <strain evidence="13 14">CCFEE 5910</strain>
    </source>
</reference>
<comment type="caution">
    <text evidence="13">The sequence shown here is derived from an EMBL/GenBank/DDBJ whole genome shotgun (WGS) entry which is preliminary data.</text>
</comment>
<dbReference type="EMBL" id="JAVRRJ010000002">
    <property type="protein sequence ID" value="KAK5089054.1"/>
    <property type="molecule type" value="Genomic_DNA"/>
</dbReference>
<keyword evidence="5" id="KW-0689">Ribosomal protein</keyword>
<evidence type="ECO:0000259" key="12">
    <source>
        <dbReference type="SMART" id="SM00363"/>
    </source>
</evidence>
<gene>
    <name evidence="13" type="ORF">LTR05_003278</name>
</gene>
<dbReference type="SUPFAM" id="SSF55174">
    <property type="entry name" value="Alpha-L RNA-binding motif"/>
    <property type="match status" value="1"/>
</dbReference>
<evidence type="ECO:0000256" key="5">
    <source>
        <dbReference type="ARBA" id="ARBA00022980"/>
    </source>
</evidence>
<comment type="subcellular location">
    <subcellularLocation>
        <location evidence="1">Mitochondrion</location>
    </subcellularLocation>
</comment>
<evidence type="ECO:0000256" key="8">
    <source>
        <dbReference type="ARBA" id="ARBA00037226"/>
    </source>
</evidence>
<dbReference type="InterPro" id="IPR018079">
    <property type="entry name" value="Ribosomal_uS4_CS"/>
</dbReference>
<comment type="similarity">
    <text evidence="2">Belongs to the universal ribosomal protein uS4 family.</text>
</comment>
<proteinExistence type="inferred from homology"/>
<feature type="region of interest" description="Disordered" evidence="11">
    <location>
        <begin position="303"/>
        <end position="354"/>
    </location>
</feature>
<sequence length="448" mass="50857">MRNRATTPLSKAKVRQSWSKFNLYNLSRIRSPPYRGRTFYQQKWTAKSILRDYHGEPVREAQWAKQLFRRRLNAVIPMDPTYMARNDGTIESSGRGSGLKDEDDFRGEIRKRMDKTIPYMNMTFAPLERRLDTAIFRALFASSTRQARQFVVHGAVKVNGKKMQYPGYLLNPGDMFQVEPQRVMFATGAPKVTKKSAATTDADSGEPLDEAESKPVEEEPAEEEEDDDDVDIEREPRELLKDLMSQAKSILSHERAKIGAKKKQDLRAFTKAVKRMLSRSTSSSVLTDSLEAQFEEIKNQLRIQKQQQKSGQAAADRAKAANESPDAPLAKAQVDAEAADPVTPDEKAIAEDKDANYLSDEDLKQLQLAFKSSSENPIDPRKPYATPWTPRDYMSAFAFIPRYLEVNQNICAAVYLRHPVVRPGLAEVPTPYGPDVNGTAFTWYLRRR</sequence>
<keyword evidence="4 10" id="KW-0694">RNA-binding</keyword>
<evidence type="ECO:0000256" key="2">
    <source>
        <dbReference type="ARBA" id="ARBA00007465"/>
    </source>
</evidence>
<evidence type="ECO:0000313" key="14">
    <source>
        <dbReference type="Proteomes" id="UP001309876"/>
    </source>
</evidence>
<dbReference type="Proteomes" id="UP001309876">
    <property type="component" value="Unassembled WGS sequence"/>
</dbReference>
<dbReference type="CDD" id="cd00165">
    <property type="entry name" value="S4"/>
    <property type="match status" value="1"/>
</dbReference>
<dbReference type="InterPro" id="IPR022801">
    <property type="entry name" value="Ribosomal_uS4"/>
</dbReference>
<dbReference type="SMART" id="SM00363">
    <property type="entry name" value="S4"/>
    <property type="match status" value="1"/>
</dbReference>
<keyword evidence="14" id="KW-1185">Reference proteome</keyword>
<feature type="domain" description="RNA-binding S4" evidence="12">
    <location>
        <begin position="129"/>
        <end position="189"/>
    </location>
</feature>
<evidence type="ECO:0000256" key="6">
    <source>
        <dbReference type="ARBA" id="ARBA00023128"/>
    </source>
</evidence>
<evidence type="ECO:0000256" key="7">
    <source>
        <dbReference type="ARBA" id="ARBA00023274"/>
    </source>
</evidence>
<dbReference type="InterPro" id="IPR036986">
    <property type="entry name" value="S4_RNA-bd_sf"/>
</dbReference>
<protein>
    <recommendedName>
        <fullName evidence="9">Small ribosomal subunit protein uS4m</fullName>
    </recommendedName>
</protein>
<feature type="compositionally biased region" description="Acidic residues" evidence="11">
    <location>
        <begin position="218"/>
        <end position="232"/>
    </location>
</feature>
<feature type="compositionally biased region" description="Low complexity" evidence="11">
    <location>
        <begin position="303"/>
        <end position="315"/>
    </location>
</feature>
<evidence type="ECO:0000256" key="11">
    <source>
        <dbReference type="SAM" id="MobiDB-lite"/>
    </source>
</evidence>
<dbReference type="GO" id="GO:0042274">
    <property type="term" value="P:ribosomal small subunit biogenesis"/>
    <property type="evidence" value="ECO:0007669"/>
    <property type="project" value="TreeGrafter"/>
</dbReference>